<evidence type="ECO:0000256" key="2">
    <source>
        <dbReference type="PROSITE-ProRule" id="PRU00708"/>
    </source>
</evidence>
<gene>
    <name evidence="5" type="ORF">OS493_033020</name>
</gene>
<protein>
    <recommendedName>
        <fullName evidence="4">PROP1-like PPR domain-containing protein</fullName>
    </recommendedName>
</protein>
<dbReference type="GO" id="GO:0003730">
    <property type="term" value="F:mRNA 3'-UTR binding"/>
    <property type="evidence" value="ECO:0007669"/>
    <property type="project" value="TreeGrafter"/>
</dbReference>
<feature type="repeat" description="PPR" evidence="2">
    <location>
        <begin position="116"/>
        <end position="150"/>
    </location>
</feature>
<dbReference type="PROSITE" id="PS51375">
    <property type="entry name" value="PPR"/>
    <property type="match status" value="3"/>
</dbReference>
<dbReference type="GO" id="GO:0005739">
    <property type="term" value="C:mitochondrion"/>
    <property type="evidence" value="ECO:0007669"/>
    <property type="project" value="TreeGrafter"/>
</dbReference>
<dbReference type="NCBIfam" id="TIGR00756">
    <property type="entry name" value="PPR"/>
    <property type="match status" value="2"/>
</dbReference>
<dbReference type="InterPro" id="IPR033490">
    <property type="entry name" value="LRP130"/>
</dbReference>
<dbReference type="Gene3D" id="1.25.40.10">
    <property type="entry name" value="Tetratricopeptide repeat domain"/>
    <property type="match status" value="4"/>
</dbReference>
<feature type="repeat" description="PPR" evidence="2">
    <location>
        <begin position="661"/>
        <end position="695"/>
    </location>
</feature>
<evidence type="ECO:0000313" key="5">
    <source>
        <dbReference type="EMBL" id="KAJ7382735.1"/>
    </source>
</evidence>
<evidence type="ECO:0000256" key="1">
    <source>
        <dbReference type="ARBA" id="ARBA00022737"/>
    </source>
</evidence>
<dbReference type="GO" id="GO:0070129">
    <property type="term" value="P:regulation of mitochondrial translation"/>
    <property type="evidence" value="ECO:0007669"/>
    <property type="project" value="TreeGrafter"/>
</dbReference>
<dbReference type="EMBL" id="MU825915">
    <property type="protein sequence ID" value="KAJ7382735.1"/>
    <property type="molecule type" value="Genomic_DNA"/>
</dbReference>
<dbReference type="OrthoDB" id="185373at2759"/>
<reference evidence="5" key="1">
    <citation type="submission" date="2023-01" db="EMBL/GenBank/DDBJ databases">
        <title>Genome assembly of the deep-sea coral Lophelia pertusa.</title>
        <authorList>
            <person name="Herrera S."/>
            <person name="Cordes E."/>
        </authorList>
    </citation>
    <scope>NUCLEOTIDE SEQUENCE</scope>
    <source>
        <strain evidence="5">USNM1676648</strain>
        <tissue evidence="5">Polyp</tissue>
    </source>
</reference>
<dbReference type="Pfam" id="PF17177">
    <property type="entry name" value="PPR_long"/>
    <property type="match status" value="1"/>
</dbReference>
<keyword evidence="6" id="KW-1185">Reference proteome</keyword>
<dbReference type="InterPro" id="IPR002885">
    <property type="entry name" value="PPR_rpt"/>
</dbReference>
<evidence type="ECO:0000313" key="6">
    <source>
        <dbReference type="Proteomes" id="UP001163046"/>
    </source>
</evidence>
<evidence type="ECO:0000259" key="4">
    <source>
        <dbReference type="Pfam" id="PF17177"/>
    </source>
</evidence>
<dbReference type="AlphaFoldDB" id="A0A9W9ZJY7"/>
<dbReference type="InterPro" id="IPR011990">
    <property type="entry name" value="TPR-like_helical_dom_sf"/>
</dbReference>
<dbReference type="Pfam" id="PF13041">
    <property type="entry name" value="PPR_2"/>
    <property type="match status" value="1"/>
</dbReference>
<accession>A0A9W9ZJY7</accession>
<dbReference type="PANTHER" id="PTHR46669">
    <property type="entry name" value="LEUCINE-RICH PPR MOTIF-CONTAINING PROTEIN, MITOCHONDRIAL"/>
    <property type="match status" value="1"/>
</dbReference>
<sequence>MNTETNEAREADRETDRTDDTKRPERRIEQAHYLWDTIVNSGVEPDVMLYNGLLNVYLQNNHDFNPLEVLEQMENNKVEPNTTTLLLLIEGYAQKGDVAGAFKVLEFIKAAQMPLTEQVFASLVTAYGLSGDLESARGVFDLMRESGLEPDIYSYTALLCAYGVTGDMEAIMKIIDEIASKASFKNPLLKSLLEGNLRELMLTVANRGEIVTALILAAHMSEAVASQNDPIRQEIALIKHVIVSGQSLDIIMVTIQELQKTLGAVTNVYEFALNESYGTKNPELCFVILKEMLKKNLRVRDHYFYPLMAMYANKRNSNGAQDVVNLMGEYGFEPDGLVLRFLMKSYGETADANHVESFMNLSKGLPSSRIVLKSLAQLVMSTGQLEKLETTIEYATNEGTNLLCMGDAFEDYLNQRNFDPHNGVEILKVLQKHNCVQHMGSKIWMKFKSSDQDKAKDNAKFVELLLKEGLDKILDSRAYTSVLQRFQSLKMSNEFYDFVQTMKKYQINLDEYHYKQLLMMLGYDGKAEAAQFCFEKREQLIEPTKIEYSALMQAYANCPEGGITAPIKQDRNMRRICQLFNTMSSKGFELTKRAAGAACIAHLATGQYDKAEEIRLIHGAGEPQFKVLYEFMRYYSKHGDVRKTLEVMEDMNKIRKTPAFPAFVYNNLLHAYGFHGDTESQWKVFDEMKQNNVEPNSRTYSKLMQGYLNPVE</sequence>
<feature type="repeat" description="PPR" evidence="2">
    <location>
        <begin position="46"/>
        <end position="80"/>
    </location>
</feature>
<keyword evidence="1" id="KW-0677">Repeat</keyword>
<name>A0A9W9ZJY7_9CNID</name>
<dbReference type="InterPro" id="IPR033443">
    <property type="entry name" value="PROP1-like_PPR_dom"/>
</dbReference>
<evidence type="ECO:0000256" key="3">
    <source>
        <dbReference type="SAM" id="MobiDB-lite"/>
    </source>
</evidence>
<organism evidence="5 6">
    <name type="scientific">Desmophyllum pertusum</name>
    <dbReference type="NCBI Taxonomy" id="174260"/>
    <lineage>
        <taxon>Eukaryota</taxon>
        <taxon>Metazoa</taxon>
        <taxon>Cnidaria</taxon>
        <taxon>Anthozoa</taxon>
        <taxon>Hexacorallia</taxon>
        <taxon>Scleractinia</taxon>
        <taxon>Caryophylliina</taxon>
        <taxon>Caryophylliidae</taxon>
        <taxon>Desmophyllum</taxon>
    </lineage>
</organism>
<feature type="region of interest" description="Disordered" evidence="3">
    <location>
        <begin position="1"/>
        <end position="25"/>
    </location>
</feature>
<proteinExistence type="predicted"/>
<comment type="caution">
    <text evidence="5">The sequence shown here is derived from an EMBL/GenBank/DDBJ whole genome shotgun (WGS) entry which is preliminary data.</text>
</comment>
<dbReference type="Proteomes" id="UP001163046">
    <property type="component" value="Unassembled WGS sequence"/>
</dbReference>
<dbReference type="PANTHER" id="PTHR46669:SF1">
    <property type="entry name" value="LEUCINE-RICH PPR MOTIF-CONTAINING PROTEIN, MITOCHONDRIAL"/>
    <property type="match status" value="1"/>
</dbReference>
<dbReference type="GO" id="GO:0005634">
    <property type="term" value="C:nucleus"/>
    <property type="evidence" value="ECO:0007669"/>
    <property type="project" value="TreeGrafter"/>
</dbReference>
<feature type="domain" description="PROP1-like PPR" evidence="4">
    <location>
        <begin position="30"/>
        <end position="179"/>
    </location>
</feature>
<dbReference type="Pfam" id="PF13812">
    <property type="entry name" value="PPR_3"/>
    <property type="match status" value="1"/>
</dbReference>